<evidence type="ECO:0000313" key="2">
    <source>
        <dbReference type="EMBL" id="CAB4723587.1"/>
    </source>
</evidence>
<dbReference type="EMBL" id="CAEZYJ010000118">
    <property type="protein sequence ID" value="CAB4723587.1"/>
    <property type="molecule type" value="Genomic_DNA"/>
</dbReference>
<protein>
    <submittedName>
        <fullName evidence="3">Unannotated protein</fullName>
    </submittedName>
</protein>
<dbReference type="AlphaFoldDB" id="A0A6J6WUH8"/>
<evidence type="ECO:0000313" key="1">
    <source>
        <dbReference type="EMBL" id="CAB4692942.1"/>
    </source>
</evidence>
<accession>A0A6J6WUH8</accession>
<evidence type="ECO:0000313" key="4">
    <source>
        <dbReference type="EMBL" id="CAB4898238.1"/>
    </source>
</evidence>
<proteinExistence type="predicted"/>
<gene>
    <name evidence="1" type="ORF">UFOPK2360_01247</name>
    <name evidence="2" type="ORF">UFOPK2659_00826</name>
    <name evidence="3" type="ORF">UFOPK2922_01386</name>
    <name evidence="4" type="ORF">UFOPK3511_00882</name>
    <name evidence="5" type="ORF">UFOPK4209_00822</name>
</gene>
<dbReference type="EMBL" id="CAEZXH010000100">
    <property type="protein sequence ID" value="CAB4692942.1"/>
    <property type="molecule type" value="Genomic_DNA"/>
</dbReference>
<dbReference type="EMBL" id="CAEZZS010000099">
    <property type="protein sequence ID" value="CAB4786923.1"/>
    <property type="molecule type" value="Genomic_DNA"/>
</dbReference>
<name>A0A6J6WUH8_9ZZZZ</name>
<evidence type="ECO:0000313" key="5">
    <source>
        <dbReference type="EMBL" id="CAB5039062.1"/>
    </source>
</evidence>
<dbReference type="EMBL" id="CAFBMA010000008">
    <property type="protein sequence ID" value="CAB4898238.1"/>
    <property type="molecule type" value="Genomic_DNA"/>
</dbReference>
<reference evidence="3" key="1">
    <citation type="submission" date="2020-05" db="EMBL/GenBank/DDBJ databases">
        <authorList>
            <person name="Chiriac C."/>
            <person name="Salcher M."/>
            <person name="Ghai R."/>
            <person name="Kavagutti S V."/>
        </authorList>
    </citation>
    <scope>NUCLEOTIDE SEQUENCE</scope>
</reference>
<organism evidence="3">
    <name type="scientific">freshwater metagenome</name>
    <dbReference type="NCBI Taxonomy" id="449393"/>
    <lineage>
        <taxon>unclassified sequences</taxon>
        <taxon>metagenomes</taxon>
        <taxon>ecological metagenomes</taxon>
    </lineage>
</organism>
<dbReference type="EMBL" id="CAFBPY010000128">
    <property type="protein sequence ID" value="CAB5039062.1"/>
    <property type="molecule type" value="Genomic_DNA"/>
</dbReference>
<sequence length="147" mass="14817">MPAPEILSITVSDTPEDAAPTIAPTPAAICESAVCCAMSVLVSPESPRMCSIGCSRTPPAALISATARSMPANSGGPRNARLPVSGSSEPIFNGPVPFTAAASSAGAASSSEADFEQPAKTKLATANAATTLSFFEICIISLSDIFR</sequence>
<evidence type="ECO:0000313" key="3">
    <source>
        <dbReference type="EMBL" id="CAB4786923.1"/>
    </source>
</evidence>